<feature type="compositionally biased region" description="Polar residues" evidence="2">
    <location>
        <begin position="618"/>
        <end position="631"/>
    </location>
</feature>
<feature type="compositionally biased region" description="Low complexity" evidence="2">
    <location>
        <begin position="260"/>
        <end position="271"/>
    </location>
</feature>
<name>A0ABR1KAI6_9PEZI</name>
<sequence>MPSIFDNRAIAAQETDGDGLWCPCSLSVVFKPQVTQGTIHVRLRAEFAQSPGKQESVYLRLSPEKLAAMYALNDAEVPLAIQRHLNDRMPAHLHGQYFVLSLSLNAPGTVLIPEKMNPPLIATGSSIIPVRAFRQLCRATNMRLYIRKHGVRQDRHDMLRQFMALVSSGKLNPIDLDSGRRGMQETDANVFDFDDSPPPYRAPARSTEQSNESPKGSNQHADDASNAEIPVGPSNPLKRKFLANLTGTAIVLNVGSDATSSTQSALSSPSACAREKEPLQNPGRELETCSETDSSTSLNTSRSAQARWEEAFLSARQGLRQTLDQKDNPPDEKLSDKVERLISERLPNAVAQAMEQRLPSVGRAMFDNDAHKLLEALQPLLPALMQRYAAPTIDPLHKAVDVAEREFRSRVDAAMEDLELKRAEYLQELQEAEVYAIERVKDEHFNFYETCKGERQPSTTQPWGLKPVQIDDNIFECHGVRTRRSRILRERDERLEKLRIPEEDMNRPLPRTESSQAEDSTLPDSPRAQAQSPQRTRPSTLVDLPSTRAQSLQREAASTLRDHQSQSRQVAGGSTLLDDPPLQAESSQRARLSTLFDHPGPRLPPPRMMHSSFYAGSTTEADTPMSINPSSEDMEEARERLETGPMARPGGFMLQGHVSRVQQALQARRECSV</sequence>
<protein>
    <submittedName>
        <fullName evidence="3">Uncharacterized protein</fullName>
    </submittedName>
</protein>
<comment type="caution">
    <text evidence="3">The sequence shown here is derived from an EMBL/GenBank/DDBJ whole genome shotgun (WGS) entry which is preliminary data.</text>
</comment>
<feature type="compositionally biased region" description="Polar residues" evidence="2">
    <location>
        <begin position="512"/>
        <end position="539"/>
    </location>
</feature>
<gene>
    <name evidence="3" type="ORF">IWZ03DRAFT_363999</name>
</gene>
<feature type="compositionally biased region" description="Polar residues" evidence="2">
    <location>
        <begin position="289"/>
        <end position="304"/>
    </location>
</feature>
<keyword evidence="1" id="KW-0175">Coiled coil</keyword>
<keyword evidence="4" id="KW-1185">Reference proteome</keyword>
<dbReference type="Proteomes" id="UP001363622">
    <property type="component" value="Unassembled WGS sequence"/>
</dbReference>
<dbReference type="EMBL" id="JBBPHU010000020">
    <property type="protein sequence ID" value="KAK7509136.1"/>
    <property type="molecule type" value="Genomic_DNA"/>
</dbReference>
<feature type="region of interest" description="Disordered" evidence="2">
    <location>
        <begin position="188"/>
        <end position="233"/>
    </location>
</feature>
<feature type="region of interest" description="Disordered" evidence="2">
    <location>
        <begin position="499"/>
        <end position="588"/>
    </location>
</feature>
<proteinExistence type="predicted"/>
<reference evidence="3 4" key="1">
    <citation type="submission" date="2024-04" db="EMBL/GenBank/DDBJ databases">
        <title>Phyllosticta paracitricarpa is synonymous to the EU quarantine fungus P. citricarpa based on phylogenomic analyses.</title>
        <authorList>
            <consortium name="Lawrence Berkeley National Laboratory"/>
            <person name="Van Ingen-Buijs V.A."/>
            <person name="Van Westerhoven A.C."/>
            <person name="Haridas S."/>
            <person name="Skiadas P."/>
            <person name="Martin F."/>
            <person name="Groenewald J.Z."/>
            <person name="Crous P.W."/>
            <person name="Seidl M.F."/>
        </authorList>
    </citation>
    <scope>NUCLEOTIDE SEQUENCE [LARGE SCALE GENOMIC DNA]</scope>
    <source>
        <strain evidence="3 4">CBS 123371</strain>
    </source>
</reference>
<organism evidence="3 4">
    <name type="scientific">Phyllosticta citriasiana</name>
    <dbReference type="NCBI Taxonomy" id="595635"/>
    <lineage>
        <taxon>Eukaryota</taxon>
        <taxon>Fungi</taxon>
        <taxon>Dikarya</taxon>
        <taxon>Ascomycota</taxon>
        <taxon>Pezizomycotina</taxon>
        <taxon>Dothideomycetes</taxon>
        <taxon>Dothideomycetes incertae sedis</taxon>
        <taxon>Botryosphaeriales</taxon>
        <taxon>Phyllostictaceae</taxon>
        <taxon>Phyllosticta</taxon>
    </lineage>
</organism>
<feature type="compositionally biased region" description="Polar residues" evidence="2">
    <location>
        <begin position="206"/>
        <end position="219"/>
    </location>
</feature>
<feature type="region of interest" description="Disordered" evidence="2">
    <location>
        <begin position="618"/>
        <end position="650"/>
    </location>
</feature>
<evidence type="ECO:0000256" key="2">
    <source>
        <dbReference type="SAM" id="MobiDB-lite"/>
    </source>
</evidence>
<evidence type="ECO:0000313" key="4">
    <source>
        <dbReference type="Proteomes" id="UP001363622"/>
    </source>
</evidence>
<evidence type="ECO:0000256" key="1">
    <source>
        <dbReference type="SAM" id="Coils"/>
    </source>
</evidence>
<feature type="region of interest" description="Disordered" evidence="2">
    <location>
        <begin position="260"/>
        <end position="304"/>
    </location>
</feature>
<evidence type="ECO:0000313" key="3">
    <source>
        <dbReference type="EMBL" id="KAK7509136.1"/>
    </source>
</evidence>
<accession>A0ABR1KAI6</accession>
<feature type="coiled-coil region" evidence="1">
    <location>
        <begin position="408"/>
        <end position="435"/>
    </location>
</feature>